<name>A0ACC1QJA1_9HYPO</name>
<evidence type="ECO:0000313" key="1">
    <source>
        <dbReference type="EMBL" id="KAJ3479431.1"/>
    </source>
</evidence>
<protein>
    <submittedName>
        <fullName evidence="1">Uncharacterized protein</fullName>
    </submittedName>
</protein>
<sequence>MVEATDIDWAFTGGLGSDLAAPHGMDLSIDDEDEGMTGDGPGSDNASEGTDGQDVEMTDDHAQRSSPSQGHGNPYPPIDMTDADEEDPRRPRLLPSDDGHESDASSVASFAYTASSFDGRANHAMA</sequence>
<reference evidence="1" key="1">
    <citation type="submission" date="2022-07" db="EMBL/GenBank/DDBJ databases">
        <title>Genome Sequence of Lecanicillium saksenae.</title>
        <authorList>
            <person name="Buettner E."/>
        </authorList>
    </citation>
    <scope>NUCLEOTIDE SEQUENCE</scope>
    <source>
        <strain evidence="1">VT-O1</strain>
    </source>
</reference>
<evidence type="ECO:0000313" key="2">
    <source>
        <dbReference type="Proteomes" id="UP001148737"/>
    </source>
</evidence>
<comment type="caution">
    <text evidence="1">The sequence shown here is derived from an EMBL/GenBank/DDBJ whole genome shotgun (WGS) entry which is preliminary data.</text>
</comment>
<accession>A0ACC1QJA1</accession>
<gene>
    <name evidence="1" type="ORF">NLG97_g8321</name>
</gene>
<organism evidence="1 2">
    <name type="scientific">Lecanicillium saksenae</name>
    <dbReference type="NCBI Taxonomy" id="468837"/>
    <lineage>
        <taxon>Eukaryota</taxon>
        <taxon>Fungi</taxon>
        <taxon>Dikarya</taxon>
        <taxon>Ascomycota</taxon>
        <taxon>Pezizomycotina</taxon>
        <taxon>Sordariomycetes</taxon>
        <taxon>Hypocreomycetidae</taxon>
        <taxon>Hypocreales</taxon>
        <taxon>Cordycipitaceae</taxon>
        <taxon>Lecanicillium</taxon>
    </lineage>
</organism>
<dbReference type="EMBL" id="JANAKD010001442">
    <property type="protein sequence ID" value="KAJ3479431.1"/>
    <property type="molecule type" value="Genomic_DNA"/>
</dbReference>
<proteinExistence type="predicted"/>
<keyword evidence="2" id="KW-1185">Reference proteome</keyword>
<dbReference type="Proteomes" id="UP001148737">
    <property type="component" value="Unassembled WGS sequence"/>
</dbReference>